<accession>A0A5B7FKR3</accession>
<sequence length="63" mass="7588">MKTLRHNRTALALPHHNSIRLMADGSRHRKLSKFAYKRRMALWRRLRQPQPAIGYIPKKWRGN</sequence>
<evidence type="ECO:0000313" key="2">
    <source>
        <dbReference type="Proteomes" id="UP000324222"/>
    </source>
</evidence>
<dbReference type="Proteomes" id="UP000324222">
    <property type="component" value="Unassembled WGS sequence"/>
</dbReference>
<dbReference type="AlphaFoldDB" id="A0A5B7FKR3"/>
<dbReference type="EMBL" id="VSRR010007531">
    <property type="protein sequence ID" value="MPC47072.1"/>
    <property type="molecule type" value="Genomic_DNA"/>
</dbReference>
<organism evidence="1 2">
    <name type="scientific">Portunus trituberculatus</name>
    <name type="common">Swimming crab</name>
    <name type="synonym">Neptunus trituberculatus</name>
    <dbReference type="NCBI Taxonomy" id="210409"/>
    <lineage>
        <taxon>Eukaryota</taxon>
        <taxon>Metazoa</taxon>
        <taxon>Ecdysozoa</taxon>
        <taxon>Arthropoda</taxon>
        <taxon>Crustacea</taxon>
        <taxon>Multicrustacea</taxon>
        <taxon>Malacostraca</taxon>
        <taxon>Eumalacostraca</taxon>
        <taxon>Eucarida</taxon>
        <taxon>Decapoda</taxon>
        <taxon>Pleocyemata</taxon>
        <taxon>Brachyura</taxon>
        <taxon>Eubrachyura</taxon>
        <taxon>Portunoidea</taxon>
        <taxon>Portunidae</taxon>
        <taxon>Portuninae</taxon>
        <taxon>Portunus</taxon>
    </lineage>
</organism>
<gene>
    <name evidence="1" type="ORF">E2C01_040807</name>
</gene>
<comment type="caution">
    <text evidence="1">The sequence shown here is derived from an EMBL/GenBank/DDBJ whole genome shotgun (WGS) entry which is preliminary data.</text>
</comment>
<keyword evidence="2" id="KW-1185">Reference proteome</keyword>
<proteinExistence type="predicted"/>
<name>A0A5B7FKR3_PORTR</name>
<reference evidence="1 2" key="1">
    <citation type="submission" date="2019-05" db="EMBL/GenBank/DDBJ databases">
        <title>Another draft genome of Portunus trituberculatus and its Hox gene families provides insights of decapod evolution.</title>
        <authorList>
            <person name="Jeong J.-H."/>
            <person name="Song I."/>
            <person name="Kim S."/>
            <person name="Choi T."/>
            <person name="Kim D."/>
            <person name="Ryu S."/>
            <person name="Kim W."/>
        </authorList>
    </citation>
    <scope>NUCLEOTIDE SEQUENCE [LARGE SCALE GENOMIC DNA]</scope>
    <source>
        <tissue evidence="1">Muscle</tissue>
    </source>
</reference>
<evidence type="ECO:0000313" key="1">
    <source>
        <dbReference type="EMBL" id="MPC47072.1"/>
    </source>
</evidence>
<protein>
    <submittedName>
        <fullName evidence="1">Uncharacterized protein</fullName>
    </submittedName>
</protein>
<dbReference type="OrthoDB" id="6041373at2759"/>